<evidence type="ECO:0008006" key="4">
    <source>
        <dbReference type="Google" id="ProtNLM"/>
    </source>
</evidence>
<dbReference type="EMBL" id="JACHXO010000005">
    <property type="protein sequence ID" value="MBB3195634.1"/>
    <property type="molecule type" value="Genomic_DNA"/>
</dbReference>
<evidence type="ECO:0000256" key="1">
    <source>
        <dbReference type="SAM" id="MobiDB-lite"/>
    </source>
</evidence>
<name>A0ABR6GU49_9BURK</name>
<evidence type="ECO:0000313" key="3">
    <source>
        <dbReference type="Proteomes" id="UP000574369"/>
    </source>
</evidence>
<evidence type="ECO:0000313" key="2">
    <source>
        <dbReference type="EMBL" id="MBB3195634.1"/>
    </source>
</evidence>
<comment type="caution">
    <text evidence="2">The sequence shown here is derived from an EMBL/GenBank/DDBJ whole genome shotgun (WGS) entry which is preliminary data.</text>
</comment>
<protein>
    <recommendedName>
        <fullName evidence="4">FagA protein</fullName>
    </recommendedName>
</protein>
<organism evidence="2 3">
    <name type="scientific">Roseateles terrae</name>
    <dbReference type="NCBI Taxonomy" id="431060"/>
    <lineage>
        <taxon>Bacteria</taxon>
        <taxon>Pseudomonadati</taxon>
        <taxon>Pseudomonadota</taxon>
        <taxon>Betaproteobacteria</taxon>
        <taxon>Burkholderiales</taxon>
        <taxon>Sphaerotilaceae</taxon>
        <taxon>Roseateles</taxon>
    </lineage>
</organism>
<proteinExistence type="predicted"/>
<keyword evidence="3" id="KW-1185">Reference proteome</keyword>
<dbReference type="Proteomes" id="UP000574369">
    <property type="component" value="Unassembled WGS sequence"/>
</dbReference>
<accession>A0ABR6GU49</accession>
<reference evidence="2 3" key="1">
    <citation type="submission" date="2020-08" db="EMBL/GenBank/DDBJ databases">
        <title>Genomic Encyclopedia of Type Strains, Phase III (KMG-III): the genomes of soil and plant-associated and newly described type strains.</title>
        <authorList>
            <person name="Whitman W."/>
        </authorList>
    </citation>
    <scope>NUCLEOTIDE SEQUENCE [LARGE SCALE GENOMIC DNA]</scope>
    <source>
        <strain evidence="2 3">CECT 7247</strain>
    </source>
</reference>
<sequence>MPSMPVPASSLFRSGGFPTSPRADDPQGNTADHPGVECLRWLGLKIACGLTPDDPVLLRQHQLATEQLIGCGVLAPVPAQEQALRLLYATAHNPLLPWHWRLACLDQLQRPLAALVALARADDALATRVQRFQWCLSQSPLKES</sequence>
<dbReference type="RefSeq" id="WP_088451902.1">
    <property type="nucleotide sequence ID" value="NZ_JACHXO010000005.1"/>
</dbReference>
<feature type="region of interest" description="Disordered" evidence="1">
    <location>
        <begin position="1"/>
        <end position="31"/>
    </location>
</feature>
<gene>
    <name evidence="2" type="ORF">FHS28_003040</name>
</gene>